<gene>
    <name evidence="2" type="ORF">TRITD_1Av1G032640</name>
</gene>
<dbReference type="InterPro" id="IPR036155">
    <property type="entry name" value="Crypto/Photolyase_N_sf"/>
</dbReference>
<accession>A0A9R0Q1A9</accession>
<feature type="domain" description="Bifunctional inhibitor/plant lipid transfer protein/seed storage helical" evidence="1">
    <location>
        <begin position="31"/>
        <end position="91"/>
    </location>
</feature>
<organism evidence="2 3">
    <name type="scientific">Triticum turgidum subsp. durum</name>
    <name type="common">Durum wheat</name>
    <name type="synonym">Triticum durum</name>
    <dbReference type="NCBI Taxonomy" id="4567"/>
    <lineage>
        <taxon>Eukaryota</taxon>
        <taxon>Viridiplantae</taxon>
        <taxon>Streptophyta</taxon>
        <taxon>Embryophyta</taxon>
        <taxon>Tracheophyta</taxon>
        <taxon>Spermatophyta</taxon>
        <taxon>Magnoliopsida</taxon>
        <taxon>Liliopsida</taxon>
        <taxon>Poales</taxon>
        <taxon>Poaceae</taxon>
        <taxon>BOP clade</taxon>
        <taxon>Pooideae</taxon>
        <taxon>Triticodae</taxon>
        <taxon>Triticeae</taxon>
        <taxon>Triticinae</taxon>
        <taxon>Triticum</taxon>
    </lineage>
</organism>
<evidence type="ECO:0000313" key="2">
    <source>
        <dbReference type="EMBL" id="VAH02112.1"/>
    </source>
</evidence>
<dbReference type="Gene3D" id="1.10.110.10">
    <property type="entry name" value="Plant lipid-transfer and hydrophobic proteins"/>
    <property type="match status" value="1"/>
</dbReference>
<sequence>MAVVWFRCDLRLLDNQALECALVASGTVFTNGRGSPTLQCCKAVVGVICTSADCVCLILTGNMAFGLPINNRTVAISLPKICKSLSVPLVCRDTAAQIPAPDCLNSPLSTLP</sequence>
<dbReference type="InterPro" id="IPR036312">
    <property type="entry name" value="Bifun_inhib/LTP/seed_sf"/>
</dbReference>
<evidence type="ECO:0000313" key="3">
    <source>
        <dbReference type="Proteomes" id="UP000324705"/>
    </source>
</evidence>
<dbReference type="InterPro" id="IPR016140">
    <property type="entry name" value="Bifunc_inhib/LTP/seed_store"/>
</dbReference>
<reference evidence="2 3" key="1">
    <citation type="submission" date="2017-09" db="EMBL/GenBank/DDBJ databases">
        <authorList>
            <consortium name="International Durum Wheat Genome Sequencing Consortium (IDWGSC)"/>
            <person name="Milanesi L."/>
        </authorList>
    </citation>
    <scope>NUCLEOTIDE SEQUENCE [LARGE SCALE GENOMIC DNA]</scope>
    <source>
        <strain evidence="3">cv. Svevo</strain>
    </source>
</reference>
<dbReference type="AlphaFoldDB" id="A0A9R0Q1A9"/>
<dbReference type="SUPFAM" id="SSF52425">
    <property type="entry name" value="Cryptochrome/photolyase, N-terminal domain"/>
    <property type="match status" value="1"/>
</dbReference>
<dbReference type="CDD" id="cd00010">
    <property type="entry name" value="AAI_LTSS"/>
    <property type="match status" value="1"/>
</dbReference>
<keyword evidence="3" id="KW-1185">Reference proteome</keyword>
<dbReference type="SUPFAM" id="SSF47699">
    <property type="entry name" value="Bifunctional inhibitor/lipid-transfer protein/seed storage 2S albumin"/>
    <property type="match status" value="1"/>
</dbReference>
<dbReference type="Gramene" id="TRITD1Av1G032640.1">
    <property type="protein sequence ID" value="TRITD1Av1G032640.1"/>
    <property type="gene ID" value="TRITD1Av1G032640"/>
</dbReference>
<dbReference type="Pfam" id="PF14368">
    <property type="entry name" value="LTP_2"/>
    <property type="match status" value="1"/>
</dbReference>
<dbReference type="EMBL" id="LT934111">
    <property type="protein sequence ID" value="VAH02112.1"/>
    <property type="molecule type" value="Genomic_DNA"/>
</dbReference>
<name>A0A9R0Q1A9_TRITD</name>
<evidence type="ECO:0000259" key="1">
    <source>
        <dbReference type="Pfam" id="PF14368"/>
    </source>
</evidence>
<dbReference type="Proteomes" id="UP000324705">
    <property type="component" value="Chromosome 1A"/>
</dbReference>
<proteinExistence type="predicted"/>
<protein>
    <recommendedName>
        <fullName evidence="1">Bifunctional inhibitor/plant lipid transfer protein/seed storage helical domain-containing protein</fullName>
    </recommendedName>
</protein>